<evidence type="ECO:0000313" key="3">
    <source>
        <dbReference type="Proteomes" id="UP000325684"/>
    </source>
</evidence>
<feature type="signal peptide" evidence="1">
    <location>
        <begin position="1"/>
        <end position="24"/>
    </location>
</feature>
<keyword evidence="3" id="KW-1185">Reference proteome</keyword>
<gene>
    <name evidence="2" type="ORF">FEZ63_12305</name>
</gene>
<dbReference type="RefSeq" id="WP_150944792.1">
    <property type="nucleotide sequence ID" value="NZ_VCMV01000015.1"/>
</dbReference>
<evidence type="ECO:0000256" key="1">
    <source>
        <dbReference type="SAM" id="SignalP"/>
    </source>
</evidence>
<dbReference type="InterPro" id="IPR029045">
    <property type="entry name" value="ClpP/crotonase-like_dom_sf"/>
</dbReference>
<feature type="chain" id="PRO_5024443077" evidence="1">
    <location>
        <begin position="25"/>
        <end position="364"/>
    </location>
</feature>
<keyword evidence="1" id="KW-0732">Signal</keyword>
<proteinExistence type="predicted"/>
<reference evidence="2 3" key="1">
    <citation type="journal article" date="2019" name="Microorganisms">
        <title>Genome Insights into the Novel Species Microvirga brassicacearum, a Rapeseed Endophyte with Biotechnological Potential.</title>
        <authorList>
            <person name="Jimenez-Gomez A."/>
            <person name="Saati-Santamaria Z."/>
            <person name="Igual J.M."/>
            <person name="Rivas R."/>
            <person name="Mateos P.F."/>
            <person name="Garcia-Fraile P."/>
        </authorList>
    </citation>
    <scope>NUCLEOTIDE SEQUENCE [LARGE SCALE GENOMIC DNA]</scope>
    <source>
        <strain evidence="2 3">CDVBN77</strain>
    </source>
</reference>
<dbReference type="Proteomes" id="UP000325684">
    <property type="component" value="Unassembled WGS sequence"/>
</dbReference>
<dbReference type="SUPFAM" id="SSF52096">
    <property type="entry name" value="ClpP/crotonase"/>
    <property type="match status" value="1"/>
</dbReference>
<protein>
    <submittedName>
        <fullName evidence="2">Uncharacterized protein</fullName>
    </submittedName>
</protein>
<evidence type="ECO:0000313" key="2">
    <source>
        <dbReference type="EMBL" id="KAB0266862.1"/>
    </source>
</evidence>
<name>A0A5N3PAT7_9HYPH</name>
<comment type="caution">
    <text evidence="2">The sequence shown here is derived from an EMBL/GenBank/DDBJ whole genome shotgun (WGS) entry which is preliminary data.</text>
</comment>
<dbReference type="EMBL" id="VCMV01000015">
    <property type="protein sequence ID" value="KAB0266862.1"/>
    <property type="molecule type" value="Genomic_DNA"/>
</dbReference>
<organism evidence="2 3">
    <name type="scientific">Microvirga brassicacearum</name>
    <dbReference type="NCBI Taxonomy" id="2580413"/>
    <lineage>
        <taxon>Bacteria</taxon>
        <taxon>Pseudomonadati</taxon>
        <taxon>Pseudomonadota</taxon>
        <taxon>Alphaproteobacteria</taxon>
        <taxon>Hyphomicrobiales</taxon>
        <taxon>Methylobacteriaceae</taxon>
        <taxon>Microvirga</taxon>
    </lineage>
</organism>
<dbReference type="OrthoDB" id="5936191at2"/>
<sequence>MKRVAALVAGVTLVLTALASQAHAESSGMRITGFASKPELRPILGTAWRIFIDGPIEPNSGRKLEEFIQSKQVPGESHVLLNSRGGNLFGGMELGRVIRKYNLRTDIGRQGKADLADLPSSGPGECHSACTLAFLGGRFRYLRDDSRFGVHRFSYKTKQENETDLAQIASAAIVAYIREMDVDPDFFTLSTKAGPEEIYEPTKAELTRLRAVNSGYERTVWSLESRDGFIYLKGERDTVFGINKFMLSCPEGERMMLIVIFDPQGREEEAMSLQAHSLVVDGDGEAIRPADKQIVNGWLNAAYYLTARQLERIEKARTVGVMVQGTYSSPVFLGFDAMPFEEGATKLAGITKTCNSLKKTPRKR</sequence>
<dbReference type="Gene3D" id="3.90.226.10">
    <property type="entry name" value="2-enoyl-CoA Hydratase, Chain A, domain 1"/>
    <property type="match status" value="1"/>
</dbReference>
<accession>A0A5N3PAT7</accession>
<dbReference type="AlphaFoldDB" id="A0A5N3PAT7"/>